<dbReference type="Proteomes" id="UP000001312">
    <property type="component" value="Unassembled WGS sequence"/>
</dbReference>
<proteinExistence type="predicted"/>
<dbReference type="RefSeq" id="XP_001585102.1">
    <property type="nucleotide sequence ID" value="XM_001585052.1"/>
</dbReference>
<protein>
    <submittedName>
        <fullName evidence="1">Uncharacterized protein</fullName>
    </submittedName>
</protein>
<dbReference type="EMBL" id="CH476648">
    <property type="protein sequence ID" value="EDN99102.1"/>
    <property type="molecule type" value="Genomic_DNA"/>
</dbReference>
<organism evidence="1 2">
    <name type="scientific">Sclerotinia sclerotiorum (strain ATCC 18683 / 1980 / Ss-1)</name>
    <name type="common">White mold</name>
    <name type="synonym">Whetzelinia sclerotiorum</name>
    <dbReference type="NCBI Taxonomy" id="665079"/>
    <lineage>
        <taxon>Eukaryota</taxon>
        <taxon>Fungi</taxon>
        <taxon>Dikarya</taxon>
        <taxon>Ascomycota</taxon>
        <taxon>Pezizomycotina</taxon>
        <taxon>Leotiomycetes</taxon>
        <taxon>Helotiales</taxon>
        <taxon>Sclerotiniaceae</taxon>
        <taxon>Sclerotinia</taxon>
    </lineage>
</organism>
<accession>A7F8N1</accession>
<dbReference type="KEGG" id="ssl:SS1G_13962"/>
<dbReference type="InParanoid" id="A7F8N1"/>
<reference evidence="2" key="1">
    <citation type="journal article" date="2011" name="PLoS Genet.">
        <title>Genomic analysis of the necrotrophic fungal pathogens Sclerotinia sclerotiorum and Botrytis cinerea.</title>
        <authorList>
            <person name="Amselem J."/>
            <person name="Cuomo C.A."/>
            <person name="van Kan J.A."/>
            <person name="Viaud M."/>
            <person name="Benito E.P."/>
            <person name="Couloux A."/>
            <person name="Coutinho P.M."/>
            <person name="de Vries R.P."/>
            <person name="Dyer P.S."/>
            <person name="Fillinger S."/>
            <person name="Fournier E."/>
            <person name="Gout L."/>
            <person name="Hahn M."/>
            <person name="Kohn L."/>
            <person name="Lapalu N."/>
            <person name="Plummer K.M."/>
            <person name="Pradier J.M."/>
            <person name="Quevillon E."/>
            <person name="Sharon A."/>
            <person name="Simon A."/>
            <person name="ten Have A."/>
            <person name="Tudzynski B."/>
            <person name="Tudzynski P."/>
            <person name="Wincker P."/>
            <person name="Andrew M."/>
            <person name="Anthouard V."/>
            <person name="Beever R.E."/>
            <person name="Beffa R."/>
            <person name="Benoit I."/>
            <person name="Bouzid O."/>
            <person name="Brault B."/>
            <person name="Chen Z."/>
            <person name="Choquer M."/>
            <person name="Collemare J."/>
            <person name="Cotton P."/>
            <person name="Danchin E.G."/>
            <person name="Da Silva C."/>
            <person name="Gautier A."/>
            <person name="Giraud C."/>
            <person name="Giraud T."/>
            <person name="Gonzalez C."/>
            <person name="Grossetete S."/>
            <person name="Guldener U."/>
            <person name="Henrissat B."/>
            <person name="Howlett B.J."/>
            <person name="Kodira C."/>
            <person name="Kretschmer M."/>
            <person name="Lappartient A."/>
            <person name="Leroch M."/>
            <person name="Levis C."/>
            <person name="Mauceli E."/>
            <person name="Neuveglise C."/>
            <person name="Oeser B."/>
            <person name="Pearson M."/>
            <person name="Poulain J."/>
            <person name="Poussereau N."/>
            <person name="Quesneville H."/>
            <person name="Rascle C."/>
            <person name="Schumacher J."/>
            <person name="Segurens B."/>
            <person name="Sexton A."/>
            <person name="Silva E."/>
            <person name="Sirven C."/>
            <person name="Soanes D.M."/>
            <person name="Talbot N.J."/>
            <person name="Templeton M."/>
            <person name="Yandava C."/>
            <person name="Yarden O."/>
            <person name="Zeng Q."/>
            <person name="Rollins J.A."/>
            <person name="Lebrun M.H."/>
            <person name="Dickman M."/>
        </authorList>
    </citation>
    <scope>NUCLEOTIDE SEQUENCE [LARGE SCALE GENOMIC DNA]</scope>
    <source>
        <strain evidence="2">ATCC 18683 / 1980 / Ss-1</strain>
    </source>
</reference>
<evidence type="ECO:0000313" key="2">
    <source>
        <dbReference type="Proteomes" id="UP000001312"/>
    </source>
</evidence>
<gene>
    <name evidence="1" type="ORF">SS1G_13962</name>
</gene>
<sequence length="86" mass="9291">MNALSLKNPAVILEHISHHSHCPLNVRLYIPPLSSTQVKVACHGITTTFSETSISRSRSKSDPELSNFNILSSATTTSVTFITGVP</sequence>
<name>A7F8N1_SCLS1</name>
<keyword evidence="2" id="KW-1185">Reference proteome</keyword>
<evidence type="ECO:0000313" key="1">
    <source>
        <dbReference type="EMBL" id="EDN99102.1"/>
    </source>
</evidence>
<dbReference type="AlphaFoldDB" id="A7F8N1"/>
<dbReference type="GeneID" id="5481156"/>